<protein>
    <recommendedName>
        <fullName evidence="4">Lipoprotein</fullName>
    </recommendedName>
</protein>
<feature type="chain" id="PRO_5045905223" description="Lipoprotein" evidence="1">
    <location>
        <begin position="25"/>
        <end position="194"/>
    </location>
</feature>
<gene>
    <name evidence="2" type="ORF">GCM10023307_17940</name>
</gene>
<comment type="caution">
    <text evidence="2">The sequence shown here is derived from an EMBL/GenBank/DDBJ whole genome shotgun (WGS) entry which is preliminary data.</text>
</comment>
<sequence>MTLRPLKWLLPVALALLLTACASAGGKLQTRGDVTTFDMTMTTSLDWARIKSRRNELWTIDGVALNRLIIFSKIKPGEHVFQMVRERKSRPDGPWYRAGMRLDEQQKLVADGFADQQWVGIQTSNLRPHTFGTVEGIRFDVEMTNPDGLIYKGTAAVAERNNLLNVLVWIAPKEYYHGRDVAAVETMLDGMRFK</sequence>
<dbReference type="RefSeq" id="WP_345302977.1">
    <property type="nucleotide sequence ID" value="NZ_BAABJE010000007.1"/>
</dbReference>
<evidence type="ECO:0008006" key="4">
    <source>
        <dbReference type="Google" id="ProtNLM"/>
    </source>
</evidence>
<proteinExistence type="predicted"/>
<evidence type="ECO:0000256" key="1">
    <source>
        <dbReference type="SAM" id="SignalP"/>
    </source>
</evidence>
<feature type="signal peptide" evidence="1">
    <location>
        <begin position="1"/>
        <end position="24"/>
    </location>
</feature>
<organism evidence="2 3">
    <name type="scientific">Lysobacter hankyongensis</name>
    <dbReference type="NCBI Taxonomy" id="1176535"/>
    <lineage>
        <taxon>Bacteria</taxon>
        <taxon>Pseudomonadati</taxon>
        <taxon>Pseudomonadota</taxon>
        <taxon>Gammaproteobacteria</taxon>
        <taxon>Lysobacterales</taxon>
        <taxon>Lysobacteraceae</taxon>
        <taxon>Lysobacter</taxon>
    </lineage>
</organism>
<keyword evidence="1" id="KW-0732">Signal</keyword>
<reference evidence="3" key="1">
    <citation type="journal article" date="2019" name="Int. J. Syst. Evol. Microbiol.">
        <title>The Global Catalogue of Microorganisms (GCM) 10K type strain sequencing project: providing services to taxonomists for standard genome sequencing and annotation.</title>
        <authorList>
            <consortium name="The Broad Institute Genomics Platform"/>
            <consortium name="The Broad Institute Genome Sequencing Center for Infectious Disease"/>
            <person name="Wu L."/>
            <person name="Ma J."/>
        </authorList>
    </citation>
    <scope>NUCLEOTIDE SEQUENCE [LARGE SCALE GENOMIC DNA]</scope>
    <source>
        <strain evidence="3">JCM 18204</strain>
    </source>
</reference>
<dbReference type="EMBL" id="BAABJE010000007">
    <property type="protein sequence ID" value="GAA4792864.1"/>
    <property type="molecule type" value="Genomic_DNA"/>
</dbReference>
<keyword evidence="3" id="KW-1185">Reference proteome</keyword>
<dbReference type="Proteomes" id="UP001499959">
    <property type="component" value="Unassembled WGS sequence"/>
</dbReference>
<name>A0ABP9BD03_9GAMM</name>
<evidence type="ECO:0000313" key="3">
    <source>
        <dbReference type="Proteomes" id="UP001499959"/>
    </source>
</evidence>
<dbReference type="PROSITE" id="PS51257">
    <property type="entry name" value="PROKAR_LIPOPROTEIN"/>
    <property type="match status" value="1"/>
</dbReference>
<accession>A0ABP9BD03</accession>
<evidence type="ECO:0000313" key="2">
    <source>
        <dbReference type="EMBL" id="GAA4792864.1"/>
    </source>
</evidence>